<evidence type="ECO:0000313" key="1">
    <source>
        <dbReference type="EMBL" id="OEL10081.1"/>
    </source>
</evidence>
<gene>
    <name evidence="1" type="ORF">BHF72_0775</name>
</gene>
<dbReference type="InterPro" id="IPR013078">
    <property type="entry name" value="His_Pase_superF_clade-1"/>
</dbReference>
<organism evidence="1 2">
    <name type="scientific">Cloacibacterium normanense</name>
    <dbReference type="NCBI Taxonomy" id="237258"/>
    <lineage>
        <taxon>Bacteria</taxon>
        <taxon>Pseudomonadati</taxon>
        <taxon>Bacteroidota</taxon>
        <taxon>Flavobacteriia</taxon>
        <taxon>Flavobacteriales</taxon>
        <taxon>Weeksellaceae</taxon>
    </lineage>
</organism>
<sequence length="170" mass="19764">MTFSQQKVDTVFVGKATSKNLRQSIDKKALVYIVVRHGEKENNGKNPHLSDAGKERAKRLAQLFKKVKIQNAFSTDFFRTRETLEPLILEKKLDLKIYNPREIPEFVKNDLSKNTGVNIISGHSNTNPILLNELIQQPLFKDIPDEKFNDIYIVNFFENDKKVKVYHLLY</sequence>
<proteinExistence type="predicted"/>
<dbReference type="InterPro" id="IPR001345">
    <property type="entry name" value="PG/BPGM_mutase_AS"/>
</dbReference>
<name>A0A1E5UAY7_9FLAO</name>
<dbReference type="Proteomes" id="UP000095601">
    <property type="component" value="Unassembled WGS sequence"/>
</dbReference>
<dbReference type="AlphaFoldDB" id="A0A1E5UAY7"/>
<dbReference type="EMBL" id="MKGI01000079">
    <property type="protein sequence ID" value="OEL10081.1"/>
    <property type="molecule type" value="Genomic_DNA"/>
</dbReference>
<dbReference type="CDD" id="cd07040">
    <property type="entry name" value="HP"/>
    <property type="match status" value="1"/>
</dbReference>
<dbReference type="STRING" id="237258.SAMN04489756_10342"/>
<keyword evidence="2" id="KW-1185">Reference proteome</keyword>
<dbReference type="GO" id="GO:0003824">
    <property type="term" value="F:catalytic activity"/>
    <property type="evidence" value="ECO:0007669"/>
    <property type="project" value="InterPro"/>
</dbReference>
<dbReference type="PROSITE" id="PS00175">
    <property type="entry name" value="PG_MUTASE"/>
    <property type="match status" value="1"/>
</dbReference>
<dbReference type="Gene3D" id="3.40.50.1240">
    <property type="entry name" value="Phosphoglycerate mutase-like"/>
    <property type="match status" value="1"/>
</dbReference>
<dbReference type="SUPFAM" id="SSF53254">
    <property type="entry name" value="Phosphoglycerate mutase-like"/>
    <property type="match status" value="1"/>
</dbReference>
<evidence type="ECO:0000313" key="2">
    <source>
        <dbReference type="Proteomes" id="UP000095601"/>
    </source>
</evidence>
<dbReference type="InterPro" id="IPR029033">
    <property type="entry name" value="His_PPase_superfam"/>
</dbReference>
<protein>
    <submittedName>
        <fullName evidence="1">Histidine phosphatase super family protein</fullName>
    </submittedName>
</protein>
<dbReference type="Pfam" id="PF00300">
    <property type="entry name" value="His_Phos_1"/>
    <property type="match status" value="1"/>
</dbReference>
<accession>A0A1E5UAY7</accession>
<reference evidence="1 2" key="1">
    <citation type="submission" date="2016-09" db="EMBL/GenBank/DDBJ databases">
        <authorList>
            <person name="Capua I."/>
            <person name="De Benedictis P."/>
            <person name="Joannis T."/>
            <person name="Lombin L.H."/>
            <person name="Cattoli G."/>
        </authorList>
    </citation>
    <scope>NUCLEOTIDE SEQUENCE [LARGE SCALE GENOMIC DNA]</scope>
    <source>
        <strain evidence="1 2">NRS-1</strain>
    </source>
</reference>
<comment type="caution">
    <text evidence="1">The sequence shown here is derived from an EMBL/GenBank/DDBJ whole genome shotgun (WGS) entry which is preliminary data.</text>
</comment>